<feature type="domain" description="CUB" evidence="4">
    <location>
        <begin position="49"/>
        <end position="208"/>
    </location>
</feature>
<evidence type="ECO:0000313" key="5">
    <source>
        <dbReference type="EMBL" id="VDP80757.1"/>
    </source>
</evidence>
<organism evidence="7">
    <name type="scientific">Echinostoma caproni</name>
    <dbReference type="NCBI Taxonomy" id="27848"/>
    <lineage>
        <taxon>Eukaryota</taxon>
        <taxon>Metazoa</taxon>
        <taxon>Spiralia</taxon>
        <taxon>Lophotrochozoa</taxon>
        <taxon>Platyhelminthes</taxon>
        <taxon>Trematoda</taxon>
        <taxon>Digenea</taxon>
        <taxon>Plagiorchiida</taxon>
        <taxon>Echinostomata</taxon>
        <taxon>Echinostomatoidea</taxon>
        <taxon>Echinostomatidae</taxon>
        <taxon>Echinostoma</taxon>
    </lineage>
</organism>
<dbReference type="WBParaSite" id="ECPE_0000733001-mRNA-1">
    <property type="protein sequence ID" value="ECPE_0000733001-mRNA-1"/>
    <property type="gene ID" value="ECPE_0000733001"/>
</dbReference>
<feature type="region of interest" description="Disordered" evidence="3">
    <location>
        <begin position="1"/>
        <end position="20"/>
    </location>
</feature>
<dbReference type="CDD" id="cd00041">
    <property type="entry name" value="CUB"/>
    <property type="match status" value="1"/>
</dbReference>
<name>A0A183AK29_9TREM</name>
<reference evidence="7" key="1">
    <citation type="submission" date="2016-06" db="UniProtKB">
        <authorList>
            <consortium name="WormBaseParasite"/>
        </authorList>
    </citation>
    <scope>IDENTIFICATION</scope>
</reference>
<proteinExistence type="predicted"/>
<comment type="caution">
    <text evidence="2">Lacks conserved residue(s) required for the propagation of feature annotation.</text>
</comment>
<accession>A0A183AK29</accession>
<feature type="compositionally biased region" description="Polar residues" evidence="3">
    <location>
        <begin position="56"/>
        <end position="65"/>
    </location>
</feature>
<protein>
    <submittedName>
        <fullName evidence="7">CUB domain-containing protein</fullName>
    </submittedName>
</protein>
<evidence type="ECO:0000256" key="1">
    <source>
        <dbReference type="ARBA" id="ARBA00023157"/>
    </source>
</evidence>
<keyword evidence="1" id="KW-1015">Disulfide bond</keyword>
<dbReference type="PROSITE" id="PS01180">
    <property type="entry name" value="CUB"/>
    <property type="match status" value="1"/>
</dbReference>
<evidence type="ECO:0000259" key="4">
    <source>
        <dbReference type="PROSITE" id="PS01180"/>
    </source>
</evidence>
<dbReference type="InterPro" id="IPR000859">
    <property type="entry name" value="CUB_dom"/>
</dbReference>
<dbReference type="Gene3D" id="2.60.120.290">
    <property type="entry name" value="Spermadhesin, CUB domain"/>
    <property type="match status" value="1"/>
</dbReference>
<gene>
    <name evidence="5" type="ORF">ECPE_LOCUS7314</name>
</gene>
<evidence type="ECO:0000256" key="3">
    <source>
        <dbReference type="SAM" id="MobiDB-lite"/>
    </source>
</evidence>
<evidence type="ECO:0000313" key="6">
    <source>
        <dbReference type="Proteomes" id="UP000272942"/>
    </source>
</evidence>
<dbReference type="EMBL" id="UZAN01044431">
    <property type="protein sequence ID" value="VDP80757.1"/>
    <property type="molecule type" value="Genomic_DNA"/>
</dbReference>
<dbReference type="SUPFAM" id="SSF49854">
    <property type="entry name" value="Spermadhesin, CUB domain"/>
    <property type="match status" value="1"/>
</dbReference>
<reference evidence="5 6" key="2">
    <citation type="submission" date="2018-11" db="EMBL/GenBank/DDBJ databases">
        <authorList>
            <consortium name="Pathogen Informatics"/>
        </authorList>
    </citation>
    <scope>NUCLEOTIDE SEQUENCE [LARGE SCALE GENOMIC DNA]</scope>
    <source>
        <strain evidence="5 6">Egypt</strain>
    </source>
</reference>
<dbReference type="Proteomes" id="UP000272942">
    <property type="component" value="Unassembled WGS sequence"/>
</dbReference>
<keyword evidence="6" id="KW-1185">Reference proteome</keyword>
<dbReference type="PANTHER" id="PTHR47537">
    <property type="entry name" value="CUBILIN"/>
    <property type="match status" value="1"/>
</dbReference>
<dbReference type="InterPro" id="IPR053207">
    <property type="entry name" value="Non-NMDA_GluR_Accessory"/>
</dbReference>
<feature type="compositionally biased region" description="Polar residues" evidence="3">
    <location>
        <begin position="1"/>
        <end position="13"/>
    </location>
</feature>
<dbReference type="GO" id="GO:0005886">
    <property type="term" value="C:plasma membrane"/>
    <property type="evidence" value="ECO:0007669"/>
    <property type="project" value="TreeGrafter"/>
</dbReference>
<dbReference type="InterPro" id="IPR035914">
    <property type="entry name" value="Sperma_CUB_dom_sf"/>
</dbReference>
<dbReference type="OrthoDB" id="6022136at2759"/>
<evidence type="ECO:0000256" key="2">
    <source>
        <dbReference type="PROSITE-ProRule" id="PRU00059"/>
    </source>
</evidence>
<dbReference type="Pfam" id="PF00431">
    <property type="entry name" value="CUB"/>
    <property type="match status" value="1"/>
</dbReference>
<sequence>MNVRPATTPSDGTLVTGETCMPGRGEVLVRSPSNGDQAATAAAAAESNPGRAVKSKSGTFESPNWSRQNDLEPRCVYRFIADVGEKVHVKFDRFQLRGEMPYCSEDFLDVYVDVASSSMDVDRENALLTHLVSGEPHTTTPFSAAVYSTVLDRSALLGRFCEAALAGSPVEFISLHREIVLDFYTGSDLNALTARFNQFGFNGTFEFIQDCEFPIAIWKSIL</sequence>
<evidence type="ECO:0000313" key="7">
    <source>
        <dbReference type="WBParaSite" id="ECPE_0000733001-mRNA-1"/>
    </source>
</evidence>
<dbReference type="PANTHER" id="PTHR47537:SF2">
    <property type="entry name" value="CUBILIN"/>
    <property type="match status" value="1"/>
</dbReference>
<dbReference type="AlphaFoldDB" id="A0A183AK29"/>
<feature type="region of interest" description="Disordered" evidence="3">
    <location>
        <begin position="31"/>
        <end position="65"/>
    </location>
</feature>